<dbReference type="InterPro" id="IPR013021">
    <property type="entry name" value="Myo-inos-1-P_Synthase_GAPDH"/>
</dbReference>
<accession>A0A2R6AMV0</accession>
<comment type="caution">
    <text evidence="2">The sequence shown here is derived from an EMBL/GenBank/DDBJ whole genome shotgun (WGS) entry which is preliminary data.</text>
</comment>
<dbReference type="EMBL" id="NEXB01000049">
    <property type="protein sequence ID" value="PSN87714.1"/>
    <property type="molecule type" value="Genomic_DNA"/>
</dbReference>
<dbReference type="InterPro" id="IPR036291">
    <property type="entry name" value="NAD(P)-bd_dom_sf"/>
</dbReference>
<organism evidence="2 3">
    <name type="scientific">Candidatus Marsarchaeota G1 archaeon OSP_C</name>
    <dbReference type="NCBI Taxonomy" id="1978154"/>
    <lineage>
        <taxon>Archaea</taxon>
        <taxon>Candidatus Marsarchaeota</taxon>
        <taxon>Candidatus Marsarchaeota group 1</taxon>
    </lineage>
</organism>
<reference evidence="2 3" key="1">
    <citation type="submission" date="2017-04" db="EMBL/GenBank/DDBJ databases">
        <title>Novel microbial lineages endemic to geothermal iron-oxide mats fill important gaps in the evolutionary history of Archaea.</title>
        <authorList>
            <person name="Jay Z.J."/>
            <person name="Beam J.P."/>
            <person name="Dlakic M."/>
            <person name="Rusch D.B."/>
            <person name="Kozubal M.A."/>
            <person name="Inskeep W.P."/>
        </authorList>
    </citation>
    <scope>NUCLEOTIDE SEQUENCE [LARGE SCALE GENOMIC DNA]</scope>
    <source>
        <strain evidence="2">OSP_C</strain>
    </source>
</reference>
<proteinExistence type="predicted"/>
<feature type="domain" description="Myo-inositol-1-phosphate synthase GAPDH-like" evidence="1">
    <location>
        <begin position="281"/>
        <end position="386"/>
    </location>
</feature>
<name>A0A2R6AMV0_9ARCH</name>
<evidence type="ECO:0000313" key="3">
    <source>
        <dbReference type="Proteomes" id="UP000241473"/>
    </source>
</evidence>
<dbReference type="PANTHER" id="PTHR43125">
    <property type="entry name" value="INOSITOL-3-PHOSPHATE SYNTHASE"/>
    <property type="match status" value="1"/>
</dbReference>
<dbReference type="Proteomes" id="UP000241473">
    <property type="component" value="Unassembled WGS sequence"/>
</dbReference>
<dbReference type="Gene3D" id="3.30.360.10">
    <property type="entry name" value="Dihydrodipicolinate Reductase, domain 2"/>
    <property type="match status" value="1"/>
</dbReference>
<dbReference type="PANTHER" id="PTHR43125:SF1">
    <property type="entry name" value="INOSITOL-3-PHOSPHATE SYNTHASE"/>
    <property type="match status" value="1"/>
</dbReference>
<dbReference type="InterPro" id="IPR052199">
    <property type="entry name" value="MIPS"/>
</dbReference>
<dbReference type="SUPFAM" id="SSF55347">
    <property type="entry name" value="Glyceraldehyde-3-phosphate dehydrogenase-like, C-terminal domain"/>
    <property type="match status" value="1"/>
</dbReference>
<dbReference type="GO" id="GO:0006021">
    <property type="term" value="P:inositol biosynthetic process"/>
    <property type="evidence" value="ECO:0007669"/>
    <property type="project" value="TreeGrafter"/>
</dbReference>
<evidence type="ECO:0000259" key="1">
    <source>
        <dbReference type="Pfam" id="PF01658"/>
    </source>
</evidence>
<gene>
    <name evidence="2" type="ORF">B9Q00_07980</name>
</gene>
<dbReference type="SUPFAM" id="SSF51735">
    <property type="entry name" value="NAD(P)-binding Rossmann-fold domains"/>
    <property type="match status" value="1"/>
</dbReference>
<dbReference type="Gene3D" id="3.40.50.720">
    <property type="entry name" value="NAD(P)-binding Rossmann-like Domain"/>
    <property type="match status" value="1"/>
</dbReference>
<protein>
    <recommendedName>
        <fullName evidence="1">Myo-inositol-1-phosphate synthase GAPDH-like domain-containing protein</fullName>
    </recommendedName>
</protein>
<dbReference type="AlphaFoldDB" id="A0A2R6AMV0"/>
<dbReference type="GO" id="GO:0004512">
    <property type="term" value="F:inositol-3-phosphate synthase activity"/>
    <property type="evidence" value="ECO:0007669"/>
    <property type="project" value="TreeGrafter"/>
</dbReference>
<sequence length="450" mass="49552">MLPADRPISCKSSESSCAMPLPQSFLSSCSSLTSAWELTTGSHVLIFILRSYDKLFLNSSNDFEGDVFWISDRWVWKLHTLRAIYFWVLSKKKRANLRSHEIRVAVAGAGSALSGMVQAISLYKKGDGRGLLHPVLGEYSPSDVEIVAVFDVDKRKVGKTLKQALFVEQSALPKYTEVEFDTKVLPGVLKDERLQGRLEVETSDEQTVTQEIERSGAQILLNLINGGMYASSEAYARCALKAGVAFVNATPTPIATSLELEALFSSNKLPLLGDDLLSQIGGTILHTFLLWFLNSRGVWVKQTYQLDVGGGLENLLTVEDDELKLTKRTIKSSTVSSVLPYQANIATGTTEYVDFMGNSRESHFEIVGSYTLGAPLEIELTLRTQDGANAAGPLLDAIRAAKVALDRGIGGALEEVNPYLFKLVRSKVDPISAEKNFIKFFERRKEIGLE</sequence>
<evidence type="ECO:0000313" key="2">
    <source>
        <dbReference type="EMBL" id="PSN87714.1"/>
    </source>
</evidence>
<dbReference type="PROSITE" id="PS51257">
    <property type="entry name" value="PROKAR_LIPOPROTEIN"/>
    <property type="match status" value="1"/>
</dbReference>
<dbReference type="Pfam" id="PF01658">
    <property type="entry name" value="Inos-1-P_synth"/>
    <property type="match status" value="1"/>
</dbReference>